<proteinExistence type="predicted"/>
<sequence length="53" mass="5876">MVVLLGLLGTMAERGPLTVHTAVAAVEWHMKPPPFIFLLAFMAMAPQRKSDKR</sequence>
<reference evidence="2" key="1">
    <citation type="journal article" date="2010" name="Nat. Biotechnol.">
        <title>Draft genome sequence of the oilseed species Ricinus communis.</title>
        <authorList>
            <person name="Chan A.P."/>
            <person name="Crabtree J."/>
            <person name="Zhao Q."/>
            <person name="Lorenzi H."/>
            <person name="Orvis J."/>
            <person name="Puiu D."/>
            <person name="Melake-Berhan A."/>
            <person name="Jones K.M."/>
            <person name="Redman J."/>
            <person name="Chen G."/>
            <person name="Cahoon E.B."/>
            <person name="Gedil M."/>
            <person name="Stanke M."/>
            <person name="Haas B.J."/>
            <person name="Wortman J.R."/>
            <person name="Fraser-Liggett C.M."/>
            <person name="Ravel J."/>
            <person name="Rabinowicz P.D."/>
        </authorList>
    </citation>
    <scope>NUCLEOTIDE SEQUENCE [LARGE SCALE GENOMIC DNA]</scope>
    <source>
        <strain evidence="2">cv. Hale</strain>
    </source>
</reference>
<gene>
    <name evidence="1" type="ORF">RCOM_2066130</name>
</gene>
<accession>B9TKN0</accession>
<protein>
    <submittedName>
        <fullName evidence="1">Uncharacterized protein</fullName>
    </submittedName>
</protein>
<evidence type="ECO:0000313" key="1">
    <source>
        <dbReference type="EMBL" id="EEF23584.1"/>
    </source>
</evidence>
<dbReference type="EMBL" id="EQ985501">
    <property type="protein sequence ID" value="EEF23584.1"/>
    <property type="molecule type" value="Genomic_DNA"/>
</dbReference>
<organism evidence="1 2">
    <name type="scientific">Ricinus communis</name>
    <name type="common">Castor bean</name>
    <dbReference type="NCBI Taxonomy" id="3988"/>
    <lineage>
        <taxon>Eukaryota</taxon>
        <taxon>Viridiplantae</taxon>
        <taxon>Streptophyta</taxon>
        <taxon>Embryophyta</taxon>
        <taxon>Tracheophyta</taxon>
        <taxon>Spermatophyta</taxon>
        <taxon>Magnoliopsida</taxon>
        <taxon>eudicotyledons</taxon>
        <taxon>Gunneridae</taxon>
        <taxon>Pentapetalae</taxon>
        <taxon>rosids</taxon>
        <taxon>fabids</taxon>
        <taxon>Malpighiales</taxon>
        <taxon>Euphorbiaceae</taxon>
        <taxon>Acalyphoideae</taxon>
        <taxon>Acalypheae</taxon>
        <taxon>Ricinus</taxon>
    </lineage>
</organism>
<evidence type="ECO:0000313" key="2">
    <source>
        <dbReference type="Proteomes" id="UP000008311"/>
    </source>
</evidence>
<feature type="non-terminal residue" evidence="1">
    <location>
        <position position="53"/>
    </location>
</feature>
<keyword evidence="2" id="KW-1185">Reference proteome</keyword>
<dbReference type="Proteomes" id="UP000008311">
    <property type="component" value="Unassembled WGS sequence"/>
</dbReference>
<dbReference type="AlphaFoldDB" id="B9TKN0"/>
<name>B9TKN0_RICCO</name>
<dbReference type="InParanoid" id="B9TKN0"/>